<evidence type="ECO:0000313" key="2">
    <source>
        <dbReference type="EMBL" id="KAL1274697.1"/>
    </source>
</evidence>
<name>A0ABR3NCL4_9TELE</name>
<protein>
    <submittedName>
        <fullName evidence="2">Uncharacterized protein</fullName>
    </submittedName>
</protein>
<evidence type="ECO:0000256" key="1">
    <source>
        <dbReference type="SAM" id="MobiDB-lite"/>
    </source>
</evidence>
<sequence>MSTSLIEKGGAAWQEERARHGESQKQHAGRHRGRTQAVRLPPWPALPKASYTGRSGLQSMPVSPTSPHTTAESSTNTHMHTLSLRHTLTSLAALSKRHTIDTVAVYMQTMSHSTLSVELLDKTGSSGRTVINFTADGQTAKTLTAPVQRLRHCELLRATQSRCLERAEKEESQLHFDGLL</sequence>
<reference evidence="2 3" key="1">
    <citation type="submission" date="2023-09" db="EMBL/GenBank/DDBJ databases">
        <authorList>
            <person name="Wang M."/>
        </authorList>
    </citation>
    <scope>NUCLEOTIDE SEQUENCE [LARGE SCALE GENOMIC DNA]</scope>
    <source>
        <strain evidence="2">GT-2023</strain>
        <tissue evidence="2">Liver</tissue>
    </source>
</reference>
<dbReference type="EMBL" id="JAYMGO010000005">
    <property type="protein sequence ID" value="KAL1274697.1"/>
    <property type="molecule type" value="Genomic_DNA"/>
</dbReference>
<keyword evidence="3" id="KW-1185">Reference proteome</keyword>
<gene>
    <name evidence="2" type="ORF">QQF64_027511</name>
</gene>
<dbReference type="Proteomes" id="UP001558613">
    <property type="component" value="Unassembled WGS sequence"/>
</dbReference>
<accession>A0ABR3NCL4</accession>
<feature type="compositionally biased region" description="Polar residues" evidence="1">
    <location>
        <begin position="52"/>
        <end position="76"/>
    </location>
</feature>
<feature type="region of interest" description="Disordered" evidence="1">
    <location>
        <begin position="1"/>
        <end position="77"/>
    </location>
</feature>
<feature type="compositionally biased region" description="Basic and acidic residues" evidence="1">
    <location>
        <begin position="14"/>
        <end position="25"/>
    </location>
</feature>
<proteinExistence type="predicted"/>
<organism evidence="2 3">
    <name type="scientific">Cirrhinus molitorella</name>
    <name type="common">mud carp</name>
    <dbReference type="NCBI Taxonomy" id="172907"/>
    <lineage>
        <taxon>Eukaryota</taxon>
        <taxon>Metazoa</taxon>
        <taxon>Chordata</taxon>
        <taxon>Craniata</taxon>
        <taxon>Vertebrata</taxon>
        <taxon>Euteleostomi</taxon>
        <taxon>Actinopterygii</taxon>
        <taxon>Neopterygii</taxon>
        <taxon>Teleostei</taxon>
        <taxon>Ostariophysi</taxon>
        <taxon>Cypriniformes</taxon>
        <taxon>Cyprinidae</taxon>
        <taxon>Labeoninae</taxon>
        <taxon>Labeonini</taxon>
        <taxon>Cirrhinus</taxon>
    </lineage>
</organism>
<comment type="caution">
    <text evidence="2">The sequence shown here is derived from an EMBL/GenBank/DDBJ whole genome shotgun (WGS) entry which is preliminary data.</text>
</comment>
<evidence type="ECO:0000313" key="3">
    <source>
        <dbReference type="Proteomes" id="UP001558613"/>
    </source>
</evidence>